<dbReference type="GO" id="GO:0005525">
    <property type="term" value="F:GTP binding"/>
    <property type="evidence" value="ECO:0007669"/>
    <property type="project" value="UniProtKB-UniRule"/>
</dbReference>
<dbReference type="InterPro" id="IPR027417">
    <property type="entry name" value="P-loop_NTPase"/>
</dbReference>
<dbReference type="InterPro" id="IPR000897">
    <property type="entry name" value="SRP54_GTPase_dom"/>
</dbReference>
<comment type="subcellular location">
    <subcellularLocation>
        <location evidence="9">Cell membrane</location>
        <topology evidence="9">Peripheral membrane protein</topology>
        <orientation evidence="9">Cytoplasmic side</orientation>
    </subcellularLocation>
    <subcellularLocation>
        <location evidence="9">Cytoplasm</location>
    </subcellularLocation>
</comment>
<dbReference type="HAMAP" id="MF_00920">
    <property type="entry name" value="FtsY"/>
    <property type="match status" value="1"/>
</dbReference>
<dbReference type="SMART" id="SM00962">
    <property type="entry name" value="SRP54"/>
    <property type="match status" value="1"/>
</dbReference>
<keyword evidence="7 9" id="KW-0675">Receptor</keyword>
<reference evidence="13" key="1">
    <citation type="submission" date="2021-01" db="EMBL/GenBank/DDBJ databases">
        <title>Whole genome shotgun sequence of Cellulomonas chitinilytica NBRC 110799.</title>
        <authorList>
            <person name="Komaki H."/>
            <person name="Tamura T."/>
        </authorList>
    </citation>
    <scope>NUCLEOTIDE SEQUENCE</scope>
    <source>
        <strain evidence="13">NBRC 110799</strain>
    </source>
</reference>
<dbReference type="Pfam" id="PF02881">
    <property type="entry name" value="SRP54_N"/>
    <property type="match status" value="1"/>
</dbReference>
<dbReference type="InterPro" id="IPR003593">
    <property type="entry name" value="AAA+_ATPase"/>
</dbReference>
<evidence type="ECO:0000313" key="13">
    <source>
        <dbReference type="EMBL" id="GIG21818.1"/>
    </source>
</evidence>
<protein>
    <recommendedName>
        <fullName evidence="9">Signal recognition particle receptor FtsY</fullName>
        <shortName evidence="9">SRP receptor</shortName>
        <ecNumber evidence="9">3.6.5.4</ecNumber>
    </recommendedName>
</protein>
<evidence type="ECO:0000256" key="4">
    <source>
        <dbReference type="ARBA" id="ARBA00022801"/>
    </source>
</evidence>
<dbReference type="SUPFAM" id="SSF52540">
    <property type="entry name" value="P-loop containing nucleoside triphosphate hydrolases"/>
    <property type="match status" value="1"/>
</dbReference>
<dbReference type="PANTHER" id="PTHR43134:SF1">
    <property type="entry name" value="SIGNAL RECOGNITION PARTICLE RECEPTOR SUBUNIT ALPHA"/>
    <property type="match status" value="1"/>
</dbReference>
<comment type="catalytic activity">
    <reaction evidence="8 9">
        <text>GTP + H2O = GDP + phosphate + H(+)</text>
        <dbReference type="Rhea" id="RHEA:19669"/>
        <dbReference type="ChEBI" id="CHEBI:15377"/>
        <dbReference type="ChEBI" id="CHEBI:15378"/>
        <dbReference type="ChEBI" id="CHEBI:37565"/>
        <dbReference type="ChEBI" id="CHEBI:43474"/>
        <dbReference type="ChEBI" id="CHEBI:58189"/>
        <dbReference type="EC" id="3.6.5.4"/>
    </reaction>
</comment>
<keyword evidence="6 9" id="KW-0472">Membrane</keyword>
<dbReference type="GO" id="GO:0006614">
    <property type="term" value="P:SRP-dependent cotranslational protein targeting to membrane"/>
    <property type="evidence" value="ECO:0007669"/>
    <property type="project" value="InterPro"/>
</dbReference>
<evidence type="ECO:0000256" key="11">
    <source>
        <dbReference type="SAM" id="Phobius"/>
    </source>
</evidence>
<comment type="caution">
    <text evidence="13">The sequence shown here is derived from an EMBL/GenBank/DDBJ whole genome shotgun (WGS) entry which is preliminary data.</text>
</comment>
<evidence type="ECO:0000256" key="3">
    <source>
        <dbReference type="ARBA" id="ARBA00022741"/>
    </source>
</evidence>
<feature type="compositionally biased region" description="Low complexity" evidence="10">
    <location>
        <begin position="62"/>
        <end position="78"/>
    </location>
</feature>
<dbReference type="InterPro" id="IPR036225">
    <property type="entry name" value="SRP/SRP_N"/>
</dbReference>
<feature type="domain" description="SRP54-type proteins GTP-binding" evidence="12">
    <location>
        <begin position="392"/>
        <end position="405"/>
    </location>
</feature>
<dbReference type="PROSITE" id="PS00300">
    <property type="entry name" value="SRP54"/>
    <property type="match status" value="1"/>
</dbReference>
<evidence type="ECO:0000256" key="8">
    <source>
        <dbReference type="ARBA" id="ARBA00048027"/>
    </source>
</evidence>
<dbReference type="NCBIfam" id="TIGR00064">
    <property type="entry name" value="ftsY"/>
    <property type="match status" value="1"/>
</dbReference>
<dbReference type="InterPro" id="IPR042101">
    <property type="entry name" value="SRP54_N_sf"/>
</dbReference>
<feature type="binding site" evidence="9">
    <location>
        <begin position="309"/>
        <end position="313"/>
    </location>
    <ligand>
        <name>GTP</name>
        <dbReference type="ChEBI" id="CHEBI:37565"/>
    </ligand>
</feature>
<feature type="binding site" evidence="9">
    <location>
        <begin position="371"/>
        <end position="374"/>
    </location>
    <ligand>
        <name>GTP</name>
        <dbReference type="ChEBI" id="CHEBI:37565"/>
    </ligand>
</feature>
<dbReference type="FunFam" id="1.20.120.140:FF:000002">
    <property type="entry name" value="Signal recognition particle receptor FtsY"/>
    <property type="match status" value="1"/>
</dbReference>
<comment type="function">
    <text evidence="9">Involved in targeting and insertion of nascent membrane proteins into the cytoplasmic membrane. Acts as a receptor for the complex formed by the signal recognition particle (SRP) and the ribosome-nascent chain (RNC).</text>
</comment>
<keyword evidence="11" id="KW-0812">Transmembrane</keyword>
<evidence type="ECO:0000256" key="1">
    <source>
        <dbReference type="ARBA" id="ARBA00022475"/>
    </source>
</evidence>
<dbReference type="PANTHER" id="PTHR43134">
    <property type="entry name" value="SIGNAL RECOGNITION PARTICLE RECEPTOR SUBUNIT ALPHA"/>
    <property type="match status" value="1"/>
</dbReference>
<dbReference type="SMART" id="SM00382">
    <property type="entry name" value="AAA"/>
    <property type="match status" value="1"/>
</dbReference>
<evidence type="ECO:0000256" key="10">
    <source>
        <dbReference type="SAM" id="MobiDB-lite"/>
    </source>
</evidence>
<comment type="subunit">
    <text evidence="9">Part of the signal recognition particle protein translocation system, which is composed of SRP and FtsY.</text>
</comment>
<evidence type="ECO:0000256" key="9">
    <source>
        <dbReference type="HAMAP-Rule" id="MF_00920"/>
    </source>
</evidence>
<dbReference type="InterPro" id="IPR004390">
    <property type="entry name" value="SR_rcpt_FtsY"/>
</dbReference>
<accession>A0A919U0C9</accession>
<feature type="region of interest" description="Disordered" evidence="10">
    <location>
        <begin position="31"/>
        <end position="90"/>
    </location>
</feature>
<dbReference type="GO" id="GO:0003924">
    <property type="term" value="F:GTPase activity"/>
    <property type="evidence" value="ECO:0007669"/>
    <property type="project" value="UniProtKB-UniRule"/>
</dbReference>
<dbReference type="EMBL" id="BONK01000008">
    <property type="protein sequence ID" value="GIG21818.1"/>
    <property type="molecule type" value="Genomic_DNA"/>
</dbReference>
<keyword evidence="3 9" id="KW-0547">Nucleotide-binding</keyword>
<dbReference type="GO" id="GO:0005047">
    <property type="term" value="F:signal recognition particle binding"/>
    <property type="evidence" value="ECO:0007669"/>
    <property type="project" value="TreeGrafter"/>
</dbReference>
<dbReference type="FunFam" id="3.40.50.300:FF:000053">
    <property type="entry name" value="Signal recognition particle receptor FtsY"/>
    <property type="match status" value="1"/>
</dbReference>
<evidence type="ECO:0000256" key="2">
    <source>
        <dbReference type="ARBA" id="ARBA00022490"/>
    </source>
</evidence>
<dbReference type="Gene3D" id="1.20.120.140">
    <property type="entry name" value="Signal recognition particle SRP54, nucleotide-binding domain"/>
    <property type="match status" value="1"/>
</dbReference>
<keyword evidence="1 9" id="KW-1003">Cell membrane</keyword>
<keyword evidence="11" id="KW-1133">Transmembrane helix</keyword>
<sequence length="420" mass="43199">MNPDTLTWLLAAGVPIALAVTVVTAVVRRRSGSGIGPEGPTRPSDPTEAQGAATSTAVLDRPAPGVAEAPAAEAAPVEVAPPVPPVEVPTGEVPAAEAAVEPELEVPAPVAGRLARLRGRLARSGSPLGARLLAVLSRDHLTEDDWDELEETLLLADVGAGPTSDLIEALRTRVRVEGLREPAQVRALLREQLLALVDPSLDRTLSTTPSTAADGSHVPAVVLVVGVNGTGKTTTVGKLARVLVAEDRTVLLGAADTFRAAAADQLQTWGSRVGVHTVRSDRDGADPAAVAFDAARQGRAEGVDVVLVDTAGRLQNKAGLMDELGKITRVLTREAPLAEVLLVLDATTGQNGLNQARVFGEVAGVTGIVLTKLDGTAKGGIVVAVQRELGVPVKLVGLGEGPDDLAPFDPEEFVDGILQG</sequence>
<dbReference type="Proteomes" id="UP000632740">
    <property type="component" value="Unassembled WGS sequence"/>
</dbReference>
<keyword evidence="2 9" id="KW-0963">Cytoplasm</keyword>
<dbReference type="InterPro" id="IPR013822">
    <property type="entry name" value="Signal_recog_particl_SRP54_hlx"/>
</dbReference>
<dbReference type="GO" id="GO:0005737">
    <property type="term" value="C:cytoplasm"/>
    <property type="evidence" value="ECO:0007669"/>
    <property type="project" value="UniProtKB-SubCell"/>
</dbReference>
<dbReference type="Pfam" id="PF00448">
    <property type="entry name" value="SRP54"/>
    <property type="match status" value="1"/>
</dbReference>
<evidence type="ECO:0000313" key="14">
    <source>
        <dbReference type="Proteomes" id="UP000632740"/>
    </source>
</evidence>
<dbReference type="RefSeq" id="WP_203754909.1">
    <property type="nucleotide sequence ID" value="NZ_BONK01000008.1"/>
</dbReference>
<dbReference type="EC" id="3.6.5.4" evidence="9"/>
<keyword evidence="14" id="KW-1185">Reference proteome</keyword>
<dbReference type="GO" id="GO:0005886">
    <property type="term" value="C:plasma membrane"/>
    <property type="evidence" value="ECO:0007669"/>
    <property type="project" value="UniProtKB-SubCell"/>
</dbReference>
<feature type="binding site" evidence="9">
    <location>
        <begin position="226"/>
        <end position="233"/>
    </location>
    <ligand>
        <name>GTP</name>
        <dbReference type="ChEBI" id="CHEBI:37565"/>
    </ligand>
</feature>
<dbReference type="AlphaFoldDB" id="A0A919U0C9"/>
<evidence type="ECO:0000259" key="12">
    <source>
        <dbReference type="PROSITE" id="PS00300"/>
    </source>
</evidence>
<comment type="similarity">
    <text evidence="9">Belongs to the GTP-binding SRP family. FtsY subfamily.</text>
</comment>
<keyword evidence="4 9" id="KW-0378">Hydrolase</keyword>
<proteinExistence type="inferred from homology"/>
<dbReference type="Gene3D" id="3.40.50.300">
    <property type="entry name" value="P-loop containing nucleotide triphosphate hydrolases"/>
    <property type="match status" value="1"/>
</dbReference>
<name>A0A919U0C9_9CELL</name>
<feature type="transmembrane region" description="Helical" evidence="11">
    <location>
        <begin position="6"/>
        <end position="27"/>
    </location>
</feature>
<dbReference type="SUPFAM" id="SSF47364">
    <property type="entry name" value="Domain of the SRP/SRP receptor G-proteins"/>
    <property type="match status" value="1"/>
</dbReference>
<dbReference type="SMART" id="SM00963">
    <property type="entry name" value="SRP54_N"/>
    <property type="match status" value="1"/>
</dbReference>
<organism evidence="13 14">
    <name type="scientific">Cellulomonas chitinilytica</name>
    <dbReference type="NCBI Taxonomy" id="398759"/>
    <lineage>
        <taxon>Bacteria</taxon>
        <taxon>Bacillati</taxon>
        <taxon>Actinomycetota</taxon>
        <taxon>Actinomycetes</taxon>
        <taxon>Micrococcales</taxon>
        <taxon>Cellulomonadaceae</taxon>
        <taxon>Cellulomonas</taxon>
    </lineage>
</organism>
<evidence type="ECO:0000256" key="6">
    <source>
        <dbReference type="ARBA" id="ARBA00023136"/>
    </source>
</evidence>
<keyword evidence="5 9" id="KW-0342">GTP-binding</keyword>
<evidence type="ECO:0000256" key="7">
    <source>
        <dbReference type="ARBA" id="ARBA00023170"/>
    </source>
</evidence>
<gene>
    <name evidence="9 13" type="primary">ftsY</name>
    <name evidence="13" type="ORF">Cch01nite_25420</name>
</gene>
<evidence type="ECO:0000256" key="5">
    <source>
        <dbReference type="ARBA" id="ARBA00023134"/>
    </source>
</evidence>